<evidence type="ECO:0000259" key="5">
    <source>
        <dbReference type="Pfam" id="PF00294"/>
    </source>
</evidence>
<dbReference type="PANTHER" id="PTHR42774">
    <property type="entry name" value="PHOSPHOTRANSFERASE SYSTEM TRANSPORT PROTEIN"/>
    <property type="match status" value="1"/>
</dbReference>
<sequence>MVDIVGIGVSVWDSICLLESFPQRGAVVRAERFVQGIGGGITVAMAMASRLGASVALIDALGDDAVGNQIRETLRSESVETRWLQTIVGKTSSTASIWSETQEAERTIVFLPGTACDQIMIPNDLSDCIKGTKLLHLNGRHLAVCKRAVEIARQHGVLVSFDGGAFRYREETLPLLRAADIVIVARQYAESHYTAMTGKSAENHTGSELVRFLHDDLDCQIAAVTHGSRGSDFAVRGKINREAVSGVAPAYFFQSAINVDQAVDTTGCGDTFHGAFLAGIAAGGSIQACARLAAEVAGANARGIGGLFYNPPTLIQNFTSP</sequence>
<evidence type="ECO:0000313" key="6">
    <source>
        <dbReference type="EMBL" id="MDM4014746.1"/>
    </source>
</evidence>
<comment type="subcellular location">
    <subcellularLocation>
        <location evidence="1">Membrane</location>
        <topology evidence="1">Multi-pass membrane protein</topology>
    </subcellularLocation>
</comment>
<evidence type="ECO:0000256" key="3">
    <source>
        <dbReference type="ARBA" id="ARBA00022989"/>
    </source>
</evidence>
<keyword evidence="7" id="KW-1185">Reference proteome</keyword>
<organism evidence="6 7">
    <name type="scientific">Roseiconus lacunae</name>
    <dbReference type="NCBI Taxonomy" id="2605694"/>
    <lineage>
        <taxon>Bacteria</taxon>
        <taxon>Pseudomonadati</taxon>
        <taxon>Planctomycetota</taxon>
        <taxon>Planctomycetia</taxon>
        <taxon>Pirellulales</taxon>
        <taxon>Pirellulaceae</taxon>
        <taxon>Roseiconus</taxon>
    </lineage>
</organism>
<gene>
    <name evidence="6" type="ORF">QTN89_04835</name>
</gene>
<evidence type="ECO:0000256" key="2">
    <source>
        <dbReference type="ARBA" id="ARBA00022692"/>
    </source>
</evidence>
<dbReference type="PANTHER" id="PTHR42774:SF3">
    <property type="entry name" value="KETOHEXOKINASE"/>
    <property type="match status" value="1"/>
</dbReference>
<evidence type="ECO:0000313" key="7">
    <source>
        <dbReference type="Proteomes" id="UP001239462"/>
    </source>
</evidence>
<protein>
    <submittedName>
        <fullName evidence="6">Carbohydrate kinase family protein</fullName>
    </submittedName>
</protein>
<keyword evidence="2" id="KW-0812">Transmembrane</keyword>
<dbReference type="InterPro" id="IPR011611">
    <property type="entry name" value="PfkB_dom"/>
</dbReference>
<dbReference type="Proteomes" id="UP001239462">
    <property type="component" value="Unassembled WGS sequence"/>
</dbReference>
<keyword evidence="4" id="KW-0472">Membrane</keyword>
<dbReference type="Gene3D" id="3.40.1190.20">
    <property type="match status" value="1"/>
</dbReference>
<evidence type="ECO:0000256" key="4">
    <source>
        <dbReference type="ARBA" id="ARBA00023136"/>
    </source>
</evidence>
<dbReference type="SUPFAM" id="SSF53613">
    <property type="entry name" value="Ribokinase-like"/>
    <property type="match status" value="1"/>
</dbReference>
<proteinExistence type="predicted"/>
<feature type="domain" description="Carbohydrate kinase PfkB" evidence="5">
    <location>
        <begin position="7"/>
        <end position="302"/>
    </location>
</feature>
<keyword evidence="3" id="KW-1133">Transmembrane helix</keyword>
<dbReference type="Pfam" id="PF00294">
    <property type="entry name" value="PfkB"/>
    <property type="match status" value="1"/>
</dbReference>
<dbReference type="InterPro" id="IPR052562">
    <property type="entry name" value="Ketohexokinase-related"/>
</dbReference>
<dbReference type="GO" id="GO:0016301">
    <property type="term" value="F:kinase activity"/>
    <property type="evidence" value="ECO:0007669"/>
    <property type="project" value="UniProtKB-KW"/>
</dbReference>
<dbReference type="RefSeq" id="WP_230780543.1">
    <property type="nucleotide sequence ID" value="NZ_JAJMQV010000189.1"/>
</dbReference>
<keyword evidence="6" id="KW-0808">Transferase</keyword>
<evidence type="ECO:0000256" key="1">
    <source>
        <dbReference type="ARBA" id="ARBA00004141"/>
    </source>
</evidence>
<dbReference type="PROSITE" id="PS00217">
    <property type="entry name" value="SUGAR_TRANSPORT_2"/>
    <property type="match status" value="1"/>
</dbReference>
<dbReference type="InterPro" id="IPR029056">
    <property type="entry name" value="Ribokinase-like"/>
</dbReference>
<name>A0ABT7PEV6_9BACT</name>
<dbReference type="EMBL" id="JASZZN010000003">
    <property type="protein sequence ID" value="MDM4014746.1"/>
    <property type="molecule type" value="Genomic_DNA"/>
</dbReference>
<dbReference type="InterPro" id="IPR005829">
    <property type="entry name" value="Sugar_transporter_CS"/>
</dbReference>
<comment type="caution">
    <text evidence="6">The sequence shown here is derived from an EMBL/GenBank/DDBJ whole genome shotgun (WGS) entry which is preliminary data.</text>
</comment>
<reference evidence="6 7" key="1">
    <citation type="submission" date="2023-06" db="EMBL/GenBank/DDBJ databases">
        <title>Roseiconus lacunae JC819 isolated from Gulf of Mannar region, Tamil Nadu.</title>
        <authorList>
            <person name="Pk S."/>
            <person name="Ch S."/>
            <person name="Ch V.R."/>
        </authorList>
    </citation>
    <scope>NUCLEOTIDE SEQUENCE [LARGE SCALE GENOMIC DNA]</scope>
    <source>
        <strain evidence="6 7">JC819</strain>
    </source>
</reference>
<keyword evidence="6" id="KW-0418">Kinase</keyword>
<accession>A0ABT7PEV6</accession>